<dbReference type="InterPro" id="IPR036249">
    <property type="entry name" value="Thioredoxin-like_sf"/>
</dbReference>
<dbReference type="SUPFAM" id="SSF54236">
    <property type="entry name" value="Ubiquitin-like"/>
    <property type="match status" value="1"/>
</dbReference>
<comment type="function">
    <text evidence="6">Involved in endoplasmic reticulum-associated protein degradation (ERAD). Acts as a platform to recruit both UBQLN1 and VCP to the ER during ERAD.</text>
</comment>
<evidence type="ECO:0000313" key="10">
    <source>
        <dbReference type="RefSeq" id="XP_023176238.2"/>
    </source>
</evidence>
<evidence type="ECO:0000256" key="3">
    <source>
        <dbReference type="ARBA" id="ARBA00038812"/>
    </source>
</evidence>
<comment type="subunit">
    <text evidence="3">Directly interacts with VCP. Interacts with UBQLN1. Forms a complex with VCP and UBQLN1.</text>
</comment>
<feature type="compositionally biased region" description="Basic and acidic residues" evidence="7">
    <location>
        <begin position="226"/>
        <end position="241"/>
    </location>
</feature>
<keyword evidence="9" id="KW-1185">Reference proteome</keyword>
<dbReference type="CDD" id="cd01767">
    <property type="entry name" value="UBX"/>
    <property type="match status" value="1"/>
</dbReference>
<dbReference type="GO" id="GO:0036503">
    <property type="term" value="P:ERAD pathway"/>
    <property type="evidence" value="ECO:0007669"/>
    <property type="project" value="TreeGrafter"/>
</dbReference>
<dbReference type="Pfam" id="PF00789">
    <property type="entry name" value="UBX"/>
    <property type="match status" value="1"/>
</dbReference>
<name>A0A6J1M7U2_DROHY</name>
<dbReference type="OMA" id="WHTGNIA"/>
<feature type="compositionally biased region" description="Low complexity" evidence="7">
    <location>
        <begin position="405"/>
        <end position="418"/>
    </location>
</feature>
<proteinExistence type="predicted"/>
<dbReference type="SMART" id="SM00166">
    <property type="entry name" value="UBX"/>
    <property type="match status" value="1"/>
</dbReference>
<comment type="subcellular location">
    <subcellularLocation>
        <location evidence="1">Endoplasmic reticulum membrane</location>
        <topology evidence="1">Peripheral membrane protein</topology>
    </subcellularLocation>
</comment>
<feature type="compositionally biased region" description="Low complexity" evidence="7">
    <location>
        <begin position="294"/>
        <end position="363"/>
    </location>
</feature>
<feature type="compositionally biased region" description="Polar residues" evidence="7">
    <location>
        <begin position="193"/>
        <end position="213"/>
    </location>
</feature>
<feature type="region of interest" description="Disordered" evidence="7">
    <location>
        <begin position="661"/>
        <end position="742"/>
    </location>
</feature>
<feature type="compositionally biased region" description="Basic and acidic residues" evidence="7">
    <location>
        <begin position="375"/>
        <end position="404"/>
    </location>
</feature>
<dbReference type="PROSITE" id="PS50033">
    <property type="entry name" value="UBX"/>
    <property type="match status" value="1"/>
</dbReference>
<feature type="compositionally biased region" description="Basic and acidic residues" evidence="7">
    <location>
        <begin position="173"/>
        <end position="191"/>
    </location>
</feature>
<dbReference type="Pfam" id="PF23187">
    <property type="entry name" value="UBX7_N"/>
    <property type="match status" value="1"/>
</dbReference>
<dbReference type="GO" id="GO:0005789">
    <property type="term" value="C:endoplasmic reticulum membrane"/>
    <property type="evidence" value="ECO:0007669"/>
    <property type="project" value="UniProtKB-SubCell"/>
</dbReference>
<evidence type="ECO:0000256" key="4">
    <source>
        <dbReference type="ARBA" id="ARBA00040925"/>
    </source>
</evidence>
<dbReference type="GO" id="GO:0006986">
    <property type="term" value="P:response to unfolded protein"/>
    <property type="evidence" value="ECO:0007669"/>
    <property type="project" value="UniProtKB-KW"/>
</dbReference>
<dbReference type="Proteomes" id="UP000504633">
    <property type="component" value="Unplaced"/>
</dbReference>
<keyword evidence="2" id="KW-0834">Unfolded protein response</keyword>
<gene>
    <name evidence="10" type="primary">LOC111603040</name>
</gene>
<evidence type="ECO:0000259" key="8">
    <source>
        <dbReference type="PROSITE" id="PS50033"/>
    </source>
</evidence>
<dbReference type="AlphaFoldDB" id="A0A6J1M7U2"/>
<evidence type="ECO:0000256" key="2">
    <source>
        <dbReference type="ARBA" id="ARBA00023230"/>
    </source>
</evidence>
<protein>
    <recommendedName>
        <fullName evidence="4">UBX domain-containing protein 4</fullName>
    </recommendedName>
    <alternativeName>
        <fullName evidence="5">UBX domain-containing protein 2</fullName>
    </alternativeName>
</protein>
<dbReference type="SUPFAM" id="SSF52833">
    <property type="entry name" value="Thioredoxin-like"/>
    <property type="match status" value="1"/>
</dbReference>
<evidence type="ECO:0000256" key="1">
    <source>
        <dbReference type="ARBA" id="ARBA00004406"/>
    </source>
</evidence>
<dbReference type="KEGG" id="dhe:111603040"/>
<dbReference type="PANTHER" id="PTHR46424:SF1">
    <property type="entry name" value="UBX DOMAIN-CONTAINING PROTEIN 4"/>
    <property type="match status" value="1"/>
</dbReference>
<dbReference type="InterPro" id="IPR001012">
    <property type="entry name" value="UBX_dom"/>
</dbReference>
<accession>A0A6J1M7U2</accession>
<feature type="domain" description="UBX" evidence="8">
    <location>
        <begin position="492"/>
        <end position="572"/>
    </location>
</feature>
<feature type="region of interest" description="Disordered" evidence="7">
    <location>
        <begin position="122"/>
        <end position="446"/>
    </location>
</feature>
<dbReference type="RefSeq" id="XP_023176238.2">
    <property type="nucleotide sequence ID" value="XM_023320470.2"/>
</dbReference>
<dbReference type="OrthoDB" id="2445133at2759"/>
<dbReference type="Gene3D" id="3.10.20.90">
    <property type="entry name" value="Phosphatidylinositol 3-kinase Catalytic Subunit, Chain A, domain 1"/>
    <property type="match status" value="1"/>
</dbReference>
<evidence type="ECO:0000313" key="9">
    <source>
        <dbReference type="Proteomes" id="UP000504633"/>
    </source>
</evidence>
<evidence type="ECO:0000256" key="5">
    <source>
        <dbReference type="ARBA" id="ARBA00041575"/>
    </source>
</evidence>
<dbReference type="GeneID" id="111603040"/>
<organism evidence="9 10">
    <name type="scientific">Drosophila hydei</name>
    <name type="common">Fruit fly</name>
    <dbReference type="NCBI Taxonomy" id="7224"/>
    <lineage>
        <taxon>Eukaryota</taxon>
        <taxon>Metazoa</taxon>
        <taxon>Ecdysozoa</taxon>
        <taxon>Arthropoda</taxon>
        <taxon>Hexapoda</taxon>
        <taxon>Insecta</taxon>
        <taxon>Pterygota</taxon>
        <taxon>Neoptera</taxon>
        <taxon>Endopterygota</taxon>
        <taxon>Diptera</taxon>
        <taxon>Brachycera</taxon>
        <taxon>Muscomorpha</taxon>
        <taxon>Ephydroidea</taxon>
        <taxon>Drosophilidae</taxon>
        <taxon>Drosophila</taxon>
    </lineage>
</organism>
<feature type="compositionally biased region" description="Basic and acidic residues" evidence="7">
    <location>
        <begin position="419"/>
        <end position="446"/>
    </location>
</feature>
<evidence type="ECO:0000256" key="7">
    <source>
        <dbReference type="SAM" id="MobiDB-lite"/>
    </source>
</evidence>
<evidence type="ECO:0000256" key="6">
    <source>
        <dbReference type="ARBA" id="ARBA00046062"/>
    </source>
</evidence>
<dbReference type="PANTHER" id="PTHR46424">
    <property type="entry name" value="UBX DOMAIN-CONTAINING PROTEIN 4"/>
    <property type="match status" value="1"/>
</dbReference>
<reference evidence="10" key="1">
    <citation type="submission" date="2025-08" db="UniProtKB">
        <authorList>
            <consortium name="RefSeq"/>
        </authorList>
    </citation>
    <scope>IDENTIFICATION</scope>
    <source>
        <strain evidence="10">15085-1641.00</strain>
        <tissue evidence="10">Whole body</tissue>
    </source>
</reference>
<sequence>MNWHTGNIAEAVAESKAKDAIFVVYIQGQNEMTANLDRILDDARVTEKLQTTDFVAVKIQGDSARYAQFLSLYKVVPIPSIFFIGKTGTPLDIATGIVSGVEELLIKINKVLLLSGKHKIDCPTSSSTVSDEQDDQARRKIAGDDNDQNENVIAPVPIAQKAEEPVQPVAKAKHSEAEEDLKKSVAAEHDSGATVSSQPAAAKQTTESTTKLTQPLKYAPAATKSEQAKKSQESGKAKEVTEPSVVQDSAKAKELAEPSANQQSEAVPEPIETAAEPITVVELDASAPPPKPAEPTAAALSAAAAAEKRAAAAAAAAAEAAAVEAAKAAAAKAEAAAAAEAVTSPATETTTTVPGPSVTPAPVEGTTKRGTKVHQQVEKRKKERSEEKKQREKDNESRRRREAQEQQAAAREQQAAVREQQESAREQELKSMQERIRRERQQEQATRERILAQIAADRAELANRAAMAVEVSSTTPTTASIATITPEQSHHVAVEETRLQIRLPGGIIRIKDFPIIEPLTTVRSYVREELLASTSIREFTLATSYPRREFKIEDELLSLNDLNLVPNAVLLVLGSNQVNCVVRSRNNVMNILTSVIWAILTPAAVAFDYINKHGFQRLRARFAQIFANMSWRRPIQAPETPQGGDISNRRNLDMFMLRTTSGPGLQRAHPQNAVGSPEHQIKPTELSNDGAGASQPLDLVQQRSGIFKPTRFGQTNIRRLADTAKDDDEEKATYNGNSTQQQ</sequence>
<dbReference type="InterPro" id="IPR029071">
    <property type="entry name" value="Ubiquitin-like_domsf"/>
</dbReference>